<name>A0A7R9QD67_9ACAR</name>
<dbReference type="OrthoDB" id="1890790at2759"/>
<keyword evidence="4" id="KW-0456">Lyase</keyword>
<dbReference type="SUPFAM" id="SSF56112">
    <property type="entry name" value="Protein kinase-like (PK-like)"/>
    <property type="match status" value="1"/>
</dbReference>
<dbReference type="InterPro" id="IPR050401">
    <property type="entry name" value="Cyclic_nucleotide_synthase"/>
</dbReference>
<dbReference type="GO" id="GO:0005524">
    <property type="term" value="F:ATP binding"/>
    <property type="evidence" value="ECO:0007669"/>
    <property type="project" value="InterPro"/>
</dbReference>
<evidence type="ECO:0000256" key="1">
    <source>
        <dbReference type="ARBA" id="ARBA00001436"/>
    </source>
</evidence>
<evidence type="ECO:0000313" key="8">
    <source>
        <dbReference type="Proteomes" id="UP000759131"/>
    </source>
</evidence>
<dbReference type="Gene3D" id="1.10.510.10">
    <property type="entry name" value="Transferase(Phosphotransferase) domain 1"/>
    <property type="match status" value="1"/>
</dbReference>
<dbReference type="PROSITE" id="PS50011">
    <property type="entry name" value="PROTEIN_KINASE_DOM"/>
    <property type="match status" value="1"/>
</dbReference>
<evidence type="ECO:0000259" key="6">
    <source>
        <dbReference type="PROSITE" id="PS50011"/>
    </source>
</evidence>
<dbReference type="PANTHER" id="PTHR11920:SF501">
    <property type="entry name" value="GUANYLATE CYCLASE 32E"/>
    <property type="match status" value="1"/>
</dbReference>
<protein>
    <recommendedName>
        <fullName evidence="2">guanylate cyclase</fullName>
        <ecNumber evidence="2">4.6.1.2</ecNumber>
    </recommendedName>
</protein>
<evidence type="ECO:0000256" key="2">
    <source>
        <dbReference type="ARBA" id="ARBA00012202"/>
    </source>
</evidence>
<feature type="domain" description="Protein kinase" evidence="6">
    <location>
        <begin position="29"/>
        <end position="248"/>
    </location>
</feature>
<dbReference type="GO" id="GO:0004016">
    <property type="term" value="F:adenylate cyclase activity"/>
    <property type="evidence" value="ECO:0007669"/>
    <property type="project" value="TreeGrafter"/>
</dbReference>
<proteinExistence type="predicted"/>
<reference evidence="7" key="1">
    <citation type="submission" date="2020-11" db="EMBL/GenBank/DDBJ databases">
        <authorList>
            <person name="Tran Van P."/>
        </authorList>
    </citation>
    <scope>NUCLEOTIDE SEQUENCE</scope>
</reference>
<comment type="catalytic activity">
    <reaction evidence="1">
        <text>GTP = 3',5'-cyclic GMP + diphosphate</text>
        <dbReference type="Rhea" id="RHEA:13665"/>
        <dbReference type="ChEBI" id="CHEBI:33019"/>
        <dbReference type="ChEBI" id="CHEBI:37565"/>
        <dbReference type="ChEBI" id="CHEBI:57746"/>
        <dbReference type="EC" id="4.6.1.2"/>
    </reaction>
</comment>
<dbReference type="InterPro" id="IPR000719">
    <property type="entry name" value="Prot_kinase_dom"/>
</dbReference>
<gene>
    <name evidence="7" type="ORF">OSB1V03_LOCUS18592</name>
</gene>
<dbReference type="GO" id="GO:0004713">
    <property type="term" value="F:protein tyrosine kinase activity"/>
    <property type="evidence" value="ECO:0007669"/>
    <property type="project" value="InterPro"/>
</dbReference>
<dbReference type="EMBL" id="CAJPIZ010025062">
    <property type="protein sequence ID" value="CAG2118641.1"/>
    <property type="molecule type" value="Genomic_DNA"/>
</dbReference>
<dbReference type="SMART" id="SM00219">
    <property type="entry name" value="TyrKc"/>
    <property type="match status" value="1"/>
</dbReference>
<dbReference type="InterPro" id="IPR011009">
    <property type="entry name" value="Kinase-like_dom_sf"/>
</dbReference>
<evidence type="ECO:0000313" key="7">
    <source>
        <dbReference type="EMBL" id="CAD7641306.1"/>
    </source>
</evidence>
<sequence length="248" mass="28452">MKDMIVLNTNSEYTLQNIRNTINFQGIDMRRLSLFGGSSSGRSDAFCLNGNEVCTQSAFGIGVYKGNVVAIKRIFKKSIDLTRNVRKELIQVREMRHENINSFIGASIESTNISLIFLYCARGSLEDVLRNEDLDLDNMFIASLAMIYLHDSDIISHGKLKSSNCLVDSRWVLQITDYGLHEFRSNQDFTHFDEHKRQRVIGSFSHRVQPLPYITYNLLWRAPELLRTINPPMRGTQKGDVYSFLTSK</sequence>
<keyword evidence="8" id="KW-1185">Reference proteome</keyword>
<evidence type="ECO:0000256" key="5">
    <source>
        <dbReference type="ARBA" id="ARBA00023293"/>
    </source>
</evidence>
<dbReference type="GO" id="GO:0005886">
    <property type="term" value="C:plasma membrane"/>
    <property type="evidence" value="ECO:0007669"/>
    <property type="project" value="TreeGrafter"/>
</dbReference>
<dbReference type="GO" id="GO:0007168">
    <property type="term" value="P:receptor guanylyl cyclase signaling pathway"/>
    <property type="evidence" value="ECO:0007669"/>
    <property type="project" value="TreeGrafter"/>
</dbReference>
<dbReference type="EC" id="4.6.1.2" evidence="2"/>
<keyword evidence="3" id="KW-0547">Nucleotide-binding</keyword>
<evidence type="ECO:0000256" key="3">
    <source>
        <dbReference type="ARBA" id="ARBA00022741"/>
    </source>
</evidence>
<dbReference type="Proteomes" id="UP000759131">
    <property type="component" value="Unassembled WGS sequence"/>
</dbReference>
<dbReference type="AlphaFoldDB" id="A0A7R9QD67"/>
<dbReference type="EMBL" id="OC879637">
    <property type="protein sequence ID" value="CAD7641306.1"/>
    <property type="molecule type" value="Genomic_DNA"/>
</dbReference>
<dbReference type="Pfam" id="PF00069">
    <property type="entry name" value="Pkinase"/>
    <property type="match status" value="1"/>
</dbReference>
<feature type="non-terminal residue" evidence="7">
    <location>
        <position position="1"/>
    </location>
</feature>
<dbReference type="GO" id="GO:0001653">
    <property type="term" value="F:peptide receptor activity"/>
    <property type="evidence" value="ECO:0007669"/>
    <property type="project" value="TreeGrafter"/>
</dbReference>
<dbReference type="PANTHER" id="PTHR11920">
    <property type="entry name" value="GUANYLYL CYCLASE"/>
    <property type="match status" value="1"/>
</dbReference>
<dbReference type="GO" id="GO:0004383">
    <property type="term" value="F:guanylate cyclase activity"/>
    <property type="evidence" value="ECO:0007669"/>
    <property type="project" value="UniProtKB-EC"/>
</dbReference>
<accession>A0A7R9QD67</accession>
<keyword evidence="5" id="KW-0141">cGMP biosynthesis</keyword>
<evidence type="ECO:0000256" key="4">
    <source>
        <dbReference type="ARBA" id="ARBA00023239"/>
    </source>
</evidence>
<dbReference type="InterPro" id="IPR020635">
    <property type="entry name" value="Tyr_kinase_cat_dom"/>
</dbReference>
<organism evidence="7">
    <name type="scientific">Medioppia subpectinata</name>
    <dbReference type="NCBI Taxonomy" id="1979941"/>
    <lineage>
        <taxon>Eukaryota</taxon>
        <taxon>Metazoa</taxon>
        <taxon>Ecdysozoa</taxon>
        <taxon>Arthropoda</taxon>
        <taxon>Chelicerata</taxon>
        <taxon>Arachnida</taxon>
        <taxon>Acari</taxon>
        <taxon>Acariformes</taxon>
        <taxon>Sarcoptiformes</taxon>
        <taxon>Oribatida</taxon>
        <taxon>Brachypylina</taxon>
        <taxon>Oppioidea</taxon>
        <taxon>Oppiidae</taxon>
        <taxon>Medioppia</taxon>
    </lineage>
</organism>